<dbReference type="PRINTS" id="PR00346">
    <property type="entry name" value="TISSUEFACTOR"/>
</dbReference>
<evidence type="ECO:0000256" key="18">
    <source>
        <dbReference type="SAM" id="SignalP"/>
    </source>
</evidence>
<dbReference type="PANTHER" id="PTHR20859:SF22">
    <property type="entry name" value="TISSUE FACTOR"/>
    <property type="match status" value="1"/>
</dbReference>
<dbReference type="InterPro" id="IPR003961">
    <property type="entry name" value="FN3_dom"/>
</dbReference>
<dbReference type="GO" id="GO:0004896">
    <property type="term" value="F:cytokine receptor activity"/>
    <property type="evidence" value="ECO:0000318"/>
    <property type="project" value="GO_Central"/>
</dbReference>
<dbReference type="FunFam" id="2.60.40.10:FF:000899">
    <property type="entry name" value="Tissue factor"/>
    <property type="match status" value="1"/>
</dbReference>
<keyword evidence="13" id="KW-1015">Disulfide bond</keyword>
<dbReference type="SUPFAM" id="SSF49265">
    <property type="entry name" value="Fibronectin type III"/>
    <property type="match status" value="2"/>
</dbReference>
<evidence type="ECO:0000256" key="14">
    <source>
        <dbReference type="ARBA" id="ARBA00023180"/>
    </source>
</evidence>
<proteinExistence type="inferred from homology"/>
<evidence type="ECO:0000313" key="21">
    <source>
        <dbReference type="Proteomes" id="UP000008143"/>
    </source>
</evidence>
<gene>
    <name evidence="22 23" type="primary">f3</name>
</gene>
<comment type="similarity">
    <text evidence="3">Belongs to the tissue factor family.</text>
</comment>
<evidence type="ECO:0000256" key="15">
    <source>
        <dbReference type="ARBA" id="ARBA00023288"/>
    </source>
</evidence>
<organism evidence="21 22">
    <name type="scientific">Xenopus tropicalis</name>
    <name type="common">Western clawed frog</name>
    <name type="synonym">Silurana tropicalis</name>
    <dbReference type="NCBI Taxonomy" id="8364"/>
    <lineage>
        <taxon>Eukaryota</taxon>
        <taxon>Metazoa</taxon>
        <taxon>Chordata</taxon>
        <taxon>Craniata</taxon>
        <taxon>Vertebrata</taxon>
        <taxon>Euteleostomi</taxon>
        <taxon>Amphibia</taxon>
        <taxon>Batrachia</taxon>
        <taxon>Anura</taxon>
        <taxon>Pipoidea</taxon>
        <taxon>Pipidae</taxon>
        <taxon>Xenopodinae</taxon>
        <taxon>Xenopus</taxon>
        <taxon>Silurana</taxon>
    </lineage>
</organism>
<dbReference type="Pfam" id="PF01108">
    <property type="entry name" value="Tissue_fac"/>
    <property type="match status" value="1"/>
</dbReference>
<keyword evidence="12" id="KW-0564">Palmitate</keyword>
<evidence type="ECO:0000256" key="7">
    <source>
        <dbReference type="ARBA" id="ARBA00022696"/>
    </source>
</evidence>
<evidence type="ECO:0000313" key="22">
    <source>
        <dbReference type="RefSeq" id="XP_002933837.1"/>
    </source>
</evidence>
<evidence type="ECO:0000256" key="8">
    <source>
        <dbReference type="ARBA" id="ARBA00022729"/>
    </source>
</evidence>
<keyword evidence="9 17" id="KW-1133">Transmembrane helix</keyword>
<dbReference type="InterPro" id="IPR015373">
    <property type="entry name" value="Interferon/interleukin_rcp_dom"/>
</dbReference>
<evidence type="ECO:0000256" key="17">
    <source>
        <dbReference type="SAM" id="Phobius"/>
    </source>
</evidence>
<evidence type="ECO:0000256" key="12">
    <source>
        <dbReference type="ARBA" id="ARBA00023139"/>
    </source>
</evidence>
<evidence type="ECO:0000256" key="2">
    <source>
        <dbReference type="ARBA" id="ARBA00004479"/>
    </source>
</evidence>
<comment type="function">
    <text evidence="1">Initiates blood coagulation by forming a complex with circulating factor VII or VIIa. The [TF:VIIa] complex activates factors IX or X by specific limited proteolysis. TF plays a role in normal hemostasis by initiating the cell-surface assembly and propagation of the coagulation protease cascade.</text>
</comment>
<evidence type="ECO:0000259" key="19">
    <source>
        <dbReference type="Pfam" id="PF01108"/>
    </source>
</evidence>
<protein>
    <recommendedName>
        <fullName evidence="5">Tissue factor</fullName>
    </recommendedName>
    <alternativeName>
        <fullName evidence="16">Coagulation factor III</fullName>
    </alternativeName>
</protein>
<dbReference type="GeneID" id="100489511"/>
<evidence type="ECO:0000256" key="6">
    <source>
        <dbReference type="ARBA" id="ARBA00022692"/>
    </source>
</evidence>
<evidence type="ECO:0000256" key="16">
    <source>
        <dbReference type="ARBA" id="ARBA00031171"/>
    </source>
</evidence>
<dbReference type="InterPro" id="IPR050650">
    <property type="entry name" value="Type-II_Cytokine-TF_Rcpt"/>
</dbReference>
<dbReference type="PANTHER" id="PTHR20859">
    <property type="entry name" value="INTERFERON/INTERLEUKIN RECEPTOR"/>
    <property type="match status" value="1"/>
</dbReference>
<keyword evidence="21" id="KW-1185">Reference proteome</keyword>
<evidence type="ECO:0000256" key="10">
    <source>
        <dbReference type="ARBA" id="ARBA00023084"/>
    </source>
</evidence>
<dbReference type="AlphaFoldDB" id="A0A8J0QNV1"/>
<accession>A0A8J0QNV1</accession>
<evidence type="ECO:0000259" key="20">
    <source>
        <dbReference type="Pfam" id="PF09294"/>
    </source>
</evidence>
<feature type="transmembrane region" description="Helical" evidence="17">
    <location>
        <begin position="242"/>
        <end position="266"/>
    </location>
</feature>
<keyword evidence="7" id="KW-0356">Hemostasis</keyword>
<evidence type="ECO:0000256" key="11">
    <source>
        <dbReference type="ARBA" id="ARBA00023136"/>
    </source>
</evidence>
<keyword evidence="15" id="KW-0449">Lipoprotein</keyword>
<evidence type="ECO:0000256" key="5">
    <source>
        <dbReference type="ARBA" id="ARBA00018722"/>
    </source>
</evidence>
<evidence type="ECO:0000256" key="3">
    <source>
        <dbReference type="ARBA" id="ARBA00009197"/>
    </source>
</evidence>
<evidence type="ECO:0000313" key="23">
    <source>
        <dbReference type="Xenbase" id="XB-GENE-983888"/>
    </source>
</evidence>
<sequence length="282" mass="31773">MGRISLPFTVVAVCWVLSWHRALASDTTSIGKASNVKWSSINFKTIIDWEPKPTNYTYTVEVAGEGSDWKRKCIYTTATECDVTDLLENVKDKYTARIISEVQDAEDFTEEAPYTDSPPFSPYQQTIIGKPVIDGYNFSKDHTKLTVIIKDPLTPYRFSNGNFKSIRDIFNNDLTYTVLYRRSSSTGKKQETSNSNEIVIKVDRGESYCFYVQATIPSRSQNRVSQVSDEKCTTASENELDITVLVAVIISVVLIIVIVIALSVMLCKRKRAKQGKESNDVL</sequence>
<evidence type="ECO:0000256" key="13">
    <source>
        <dbReference type="ARBA" id="ARBA00023157"/>
    </source>
</evidence>
<reference evidence="22" key="1">
    <citation type="submission" date="2025-08" db="UniProtKB">
        <authorList>
            <consortium name="RefSeq"/>
        </authorList>
    </citation>
    <scope>IDENTIFICATION</scope>
    <source>
        <strain evidence="22">Nigerian</strain>
        <tissue evidence="22">Liver and blood</tissue>
    </source>
</reference>
<keyword evidence="6 17" id="KW-0812">Transmembrane</keyword>
<feature type="domain" description="Interferon/interleukin receptor" evidence="20">
    <location>
        <begin position="126"/>
        <end position="234"/>
    </location>
</feature>
<dbReference type="OMA" id="PINYVYT"/>
<keyword evidence="11 17" id="KW-0472">Membrane</keyword>
<dbReference type="KEGG" id="xtr:100489511"/>
<evidence type="ECO:0000256" key="9">
    <source>
        <dbReference type="ARBA" id="ARBA00022989"/>
    </source>
</evidence>
<dbReference type="OrthoDB" id="8942372at2759"/>
<evidence type="ECO:0000256" key="4">
    <source>
        <dbReference type="ARBA" id="ARBA00011184"/>
    </source>
</evidence>
<dbReference type="RefSeq" id="XP_002933837.1">
    <property type="nucleotide sequence ID" value="XM_002933791.5"/>
</dbReference>
<name>A0A8J0QNV1_XENTR</name>
<feature type="chain" id="PRO_5035324205" description="Tissue factor" evidence="18">
    <location>
        <begin position="25"/>
        <end position="282"/>
    </location>
</feature>
<dbReference type="Gene3D" id="2.60.40.10">
    <property type="entry name" value="Immunoglobulins"/>
    <property type="match status" value="2"/>
</dbReference>
<feature type="domain" description="Fibronectin type-III" evidence="19">
    <location>
        <begin position="10"/>
        <end position="105"/>
    </location>
</feature>
<dbReference type="Proteomes" id="UP000008143">
    <property type="component" value="Chromosome 4"/>
</dbReference>
<keyword evidence="8 18" id="KW-0732">Signal</keyword>
<comment type="subcellular location">
    <subcellularLocation>
        <location evidence="2">Membrane</location>
        <topology evidence="2">Single-pass type I membrane protein</topology>
    </subcellularLocation>
</comment>
<feature type="signal peptide" evidence="18">
    <location>
        <begin position="1"/>
        <end position="24"/>
    </location>
</feature>
<dbReference type="InterPro" id="IPR001187">
    <property type="entry name" value="Tissue_factor"/>
</dbReference>
<keyword evidence="14" id="KW-0325">Glycoprotein</keyword>
<dbReference type="AGR" id="Xenbase:XB-GENE-983888"/>
<keyword evidence="10" id="KW-0094">Blood coagulation</keyword>
<dbReference type="GO" id="GO:0005886">
    <property type="term" value="C:plasma membrane"/>
    <property type="evidence" value="ECO:0000318"/>
    <property type="project" value="GO_Central"/>
</dbReference>
<dbReference type="CTD" id="2152"/>
<dbReference type="InterPro" id="IPR013783">
    <property type="entry name" value="Ig-like_fold"/>
</dbReference>
<dbReference type="InterPro" id="IPR036116">
    <property type="entry name" value="FN3_sf"/>
</dbReference>
<dbReference type="GO" id="GO:0019221">
    <property type="term" value="P:cytokine-mediated signaling pathway"/>
    <property type="evidence" value="ECO:0000318"/>
    <property type="project" value="GO_Central"/>
</dbReference>
<dbReference type="Xenbase" id="XB-GENE-983888">
    <property type="gene designation" value="f3"/>
</dbReference>
<dbReference type="Pfam" id="PF09294">
    <property type="entry name" value="Interfer-bind"/>
    <property type="match status" value="1"/>
</dbReference>
<comment type="subunit">
    <text evidence="4">Interacts with HSPE; the interaction, inhibited by heparin, promotes the generation of activated factor X and activates coagulation in the presence of activated factor VII.</text>
</comment>
<dbReference type="GO" id="GO:0007596">
    <property type="term" value="P:blood coagulation"/>
    <property type="evidence" value="ECO:0007669"/>
    <property type="project" value="UniProtKB-KW"/>
</dbReference>
<evidence type="ECO:0000256" key="1">
    <source>
        <dbReference type="ARBA" id="ARBA00002201"/>
    </source>
</evidence>